<feature type="region of interest" description="Disordered" evidence="1">
    <location>
        <begin position="1"/>
        <end position="29"/>
    </location>
</feature>
<reference evidence="2" key="1">
    <citation type="journal article" date="2023" name="Science">
        <title>Genome structures resolve the early diversification of teleost fishes.</title>
        <authorList>
            <person name="Parey E."/>
            <person name="Louis A."/>
            <person name="Montfort J."/>
            <person name="Bouchez O."/>
            <person name="Roques C."/>
            <person name="Iampietro C."/>
            <person name="Lluch J."/>
            <person name="Castinel A."/>
            <person name="Donnadieu C."/>
            <person name="Desvignes T."/>
            <person name="Floi Bucao C."/>
            <person name="Jouanno E."/>
            <person name="Wen M."/>
            <person name="Mejri S."/>
            <person name="Dirks R."/>
            <person name="Jansen H."/>
            <person name="Henkel C."/>
            <person name="Chen W.J."/>
            <person name="Zahm M."/>
            <person name="Cabau C."/>
            <person name="Klopp C."/>
            <person name="Thompson A.W."/>
            <person name="Robinson-Rechavi M."/>
            <person name="Braasch I."/>
            <person name="Lecointre G."/>
            <person name="Bobe J."/>
            <person name="Postlethwait J.H."/>
            <person name="Berthelot C."/>
            <person name="Roest Crollius H."/>
            <person name="Guiguen Y."/>
        </authorList>
    </citation>
    <scope>NUCLEOTIDE SEQUENCE</scope>
    <source>
        <strain evidence="2">WJC10195</strain>
    </source>
</reference>
<evidence type="ECO:0000313" key="3">
    <source>
        <dbReference type="Proteomes" id="UP001152622"/>
    </source>
</evidence>
<dbReference type="AlphaFoldDB" id="A0A9Q1FEA8"/>
<proteinExistence type="predicted"/>
<dbReference type="EMBL" id="JAINUF010000006">
    <property type="protein sequence ID" value="KAJ8356731.1"/>
    <property type="molecule type" value="Genomic_DNA"/>
</dbReference>
<comment type="caution">
    <text evidence="2">The sequence shown here is derived from an EMBL/GenBank/DDBJ whole genome shotgun (WGS) entry which is preliminary data.</text>
</comment>
<name>A0A9Q1FEA8_SYNKA</name>
<evidence type="ECO:0000313" key="2">
    <source>
        <dbReference type="EMBL" id="KAJ8356731.1"/>
    </source>
</evidence>
<dbReference type="Proteomes" id="UP001152622">
    <property type="component" value="Chromosome 6"/>
</dbReference>
<sequence length="85" mass="8640">MLTVGMLLQHNPPSGSCSLLSPKAAAGSAPPNTILSLHIQAAAPTETPLASPAAKAAVTGSEEETPSSHGPRPFSAKPRYNPNQN</sequence>
<organism evidence="2 3">
    <name type="scientific">Synaphobranchus kaupii</name>
    <name type="common">Kaup's arrowtooth eel</name>
    <dbReference type="NCBI Taxonomy" id="118154"/>
    <lineage>
        <taxon>Eukaryota</taxon>
        <taxon>Metazoa</taxon>
        <taxon>Chordata</taxon>
        <taxon>Craniata</taxon>
        <taxon>Vertebrata</taxon>
        <taxon>Euteleostomi</taxon>
        <taxon>Actinopterygii</taxon>
        <taxon>Neopterygii</taxon>
        <taxon>Teleostei</taxon>
        <taxon>Anguilliformes</taxon>
        <taxon>Synaphobranchidae</taxon>
        <taxon>Synaphobranchus</taxon>
    </lineage>
</organism>
<evidence type="ECO:0000256" key="1">
    <source>
        <dbReference type="SAM" id="MobiDB-lite"/>
    </source>
</evidence>
<gene>
    <name evidence="2" type="ORF">SKAU_G00195250</name>
</gene>
<protein>
    <submittedName>
        <fullName evidence="2">Uncharacterized protein</fullName>
    </submittedName>
</protein>
<accession>A0A9Q1FEA8</accession>
<keyword evidence="3" id="KW-1185">Reference proteome</keyword>
<feature type="region of interest" description="Disordered" evidence="1">
    <location>
        <begin position="45"/>
        <end position="85"/>
    </location>
</feature>